<keyword evidence="2" id="KW-1185">Reference proteome</keyword>
<accession>A0AAV0FPI0</accession>
<protein>
    <submittedName>
        <fullName evidence="1">Uncharacterized protein</fullName>
    </submittedName>
</protein>
<name>A0AAV0FPI0_9ASTE</name>
<dbReference type="Proteomes" id="UP001152523">
    <property type="component" value="Unassembled WGS sequence"/>
</dbReference>
<proteinExistence type="predicted"/>
<evidence type="ECO:0000313" key="2">
    <source>
        <dbReference type="Proteomes" id="UP001152523"/>
    </source>
</evidence>
<dbReference type="AlphaFoldDB" id="A0AAV0FPI0"/>
<dbReference type="EMBL" id="CAMAPF010000999">
    <property type="protein sequence ID" value="CAH9137249.1"/>
    <property type="molecule type" value="Genomic_DNA"/>
</dbReference>
<comment type="caution">
    <text evidence="1">The sequence shown here is derived from an EMBL/GenBank/DDBJ whole genome shotgun (WGS) entry which is preliminary data.</text>
</comment>
<organism evidence="1 2">
    <name type="scientific">Cuscuta epithymum</name>
    <dbReference type="NCBI Taxonomy" id="186058"/>
    <lineage>
        <taxon>Eukaryota</taxon>
        <taxon>Viridiplantae</taxon>
        <taxon>Streptophyta</taxon>
        <taxon>Embryophyta</taxon>
        <taxon>Tracheophyta</taxon>
        <taxon>Spermatophyta</taxon>
        <taxon>Magnoliopsida</taxon>
        <taxon>eudicotyledons</taxon>
        <taxon>Gunneridae</taxon>
        <taxon>Pentapetalae</taxon>
        <taxon>asterids</taxon>
        <taxon>lamiids</taxon>
        <taxon>Solanales</taxon>
        <taxon>Convolvulaceae</taxon>
        <taxon>Cuscuteae</taxon>
        <taxon>Cuscuta</taxon>
        <taxon>Cuscuta subgen. Cuscuta</taxon>
    </lineage>
</organism>
<evidence type="ECO:0000313" key="1">
    <source>
        <dbReference type="EMBL" id="CAH9137249.1"/>
    </source>
</evidence>
<sequence length="30" mass="3316">MVAAHSKIQCLWHDSYGLCRVTVAELVITA</sequence>
<reference evidence="1" key="1">
    <citation type="submission" date="2022-07" db="EMBL/GenBank/DDBJ databases">
        <authorList>
            <person name="Macas J."/>
            <person name="Novak P."/>
            <person name="Neumann P."/>
        </authorList>
    </citation>
    <scope>NUCLEOTIDE SEQUENCE</scope>
</reference>
<gene>
    <name evidence="1" type="ORF">CEPIT_LOCUS35885</name>
</gene>